<feature type="transmembrane region" description="Helical" evidence="6">
    <location>
        <begin position="438"/>
        <end position="460"/>
    </location>
</feature>
<evidence type="ECO:0000256" key="6">
    <source>
        <dbReference type="SAM" id="Phobius"/>
    </source>
</evidence>
<feature type="transmembrane region" description="Helical" evidence="6">
    <location>
        <begin position="158"/>
        <end position="178"/>
    </location>
</feature>
<evidence type="ECO:0000256" key="1">
    <source>
        <dbReference type="ARBA" id="ARBA00004651"/>
    </source>
</evidence>
<dbReference type="RefSeq" id="WP_125126087.1">
    <property type="nucleotide sequence ID" value="NZ_RHJS01000002.1"/>
</dbReference>
<sequence>MDRTEHVVKNLKFAAVSELVLAVLKFVSRRVFVLLLGKEYLGVSGLFTDILSMLSLAELGFSVSITYSLYQPVAQGNTTLIKSLMQLYRRVYRSVFVIVLAAGLSLTPFLDFFVKEMPENIPNISLIYVLNVVNASVSYLFAYKSTLLFVYQKKYIDSLIRTAVSVIAAVAQIGVLLITGNYVFYLFIAIGAALTQNVLISVKTDRLYPYLKKTDISPLPVEILHDIRRNVGAMILHRIGAVAIFSTDNILISKFVGIGTTGLYSNYVMIRGFLNVMVNALFNAITPALGNLNATETEQNRQAAFRRLNFFSAWLFGWMSICLLWLYDPFIRIWLGGNYLLPRPVVLIIVINFYVNSMRIPVANTKSVMGLFWDERYKSILEPPLNLAVSILLAQRWGIFGILAGTLISTMALPFWVEPLGLYRHGLKQPIGEYFLRYLGHLLLTAAAGGLTGLACSAAGEGLFGFVLRLLFCILIPNAVYLAVYCRTSEFCFMKEMAKRIINKFF</sequence>
<feature type="transmembrane region" description="Helical" evidence="6">
    <location>
        <begin position="399"/>
        <end position="417"/>
    </location>
</feature>
<accession>A0A426DBS3</accession>
<organism evidence="7 8">
    <name type="scientific">Schaedlerella arabinosiphila</name>
    <dbReference type="NCBI Taxonomy" id="2044587"/>
    <lineage>
        <taxon>Bacteria</taxon>
        <taxon>Bacillati</taxon>
        <taxon>Bacillota</taxon>
        <taxon>Clostridia</taxon>
        <taxon>Lachnospirales</taxon>
        <taxon>Lachnospiraceae</taxon>
        <taxon>Schaedlerella</taxon>
    </lineage>
</organism>
<dbReference type="InterPro" id="IPR050833">
    <property type="entry name" value="Poly_Biosynth_Transport"/>
</dbReference>
<dbReference type="EMBL" id="RHJS01000002">
    <property type="protein sequence ID" value="RRK30239.1"/>
    <property type="molecule type" value="Genomic_DNA"/>
</dbReference>
<evidence type="ECO:0000256" key="3">
    <source>
        <dbReference type="ARBA" id="ARBA00022692"/>
    </source>
</evidence>
<protein>
    <recommendedName>
        <fullName evidence="9">Lipopolysaccharide biosynthesis protein</fullName>
    </recommendedName>
</protein>
<comment type="caution">
    <text evidence="7">The sequence shown here is derived from an EMBL/GenBank/DDBJ whole genome shotgun (WGS) entry which is preliminary data.</text>
</comment>
<evidence type="ECO:0000256" key="2">
    <source>
        <dbReference type="ARBA" id="ARBA00022475"/>
    </source>
</evidence>
<evidence type="ECO:0000313" key="8">
    <source>
        <dbReference type="Proteomes" id="UP000274920"/>
    </source>
</evidence>
<name>A0A426DBS3_9FIRM</name>
<evidence type="ECO:0000313" key="7">
    <source>
        <dbReference type="EMBL" id="RRK30239.1"/>
    </source>
</evidence>
<keyword evidence="4 6" id="KW-1133">Transmembrane helix</keyword>
<dbReference type="AlphaFoldDB" id="A0A426DBS3"/>
<keyword evidence="3 6" id="KW-0812">Transmembrane</keyword>
<feature type="transmembrane region" description="Helical" evidence="6">
    <location>
        <begin position="184"/>
        <end position="202"/>
    </location>
</feature>
<reference evidence="7" key="1">
    <citation type="submission" date="2018-10" db="EMBL/GenBank/DDBJ databases">
        <title>Schaedlerella arabinophila gen. nov. sp. nov., isolated from the mouse intestinal tract and comparative analysis with the genome of the closely related altered Schaedler flora strain ASF502.</title>
        <authorList>
            <person name="Miyake S."/>
            <person name="Soh M."/>
            <person name="Seedorf H."/>
        </authorList>
    </citation>
    <scope>NUCLEOTIDE SEQUENCE [LARGE SCALE GENOMIC DNA]</scope>
    <source>
        <strain evidence="7">DSM 106076</strain>
    </source>
</reference>
<feature type="transmembrane region" description="Helical" evidence="6">
    <location>
        <begin position="333"/>
        <end position="355"/>
    </location>
</feature>
<feature type="transmembrane region" description="Helical" evidence="6">
    <location>
        <begin position="91"/>
        <end position="114"/>
    </location>
</feature>
<dbReference type="Proteomes" id="UP000274920">
    <property type="component" value="Unassembled WGS sequence"/>
</dbReference>
<gene>
    <name evidence="7" type="ORF">EBB54_01745</name>
</gene>
<feature type="transmembrane region" description="Helical" evidence="6">
    <location>
        <begin position="126"/>
        <end position="151"/>
    </location>
</feature>
<keyword evidence="5 6" id="KW-0472">Membrane</keyword>
<keyword evidence="2" id="KW-1003">Cell membrane</keyword>
<dbReference type="GO" id="GO:0005886">
    <property type="term" value="C:plasma membrane"/>
    <property type="evidence" value="ECO:0007669"/>
    <property type="project" value="UniProtKB-SubCell"/>
</dbReference>
<keyword evidence="8" id="KW-1185">Reference proteome</keyword>
<comment type="subcellular location">
    <subcellularLocation>
        <location evidence="1">Cell membrane</location>
        <topology evidence="1">Multi-pass membrane protein</topology>
    </subcellularLocation>
</comment>
<evidence type="ECO:0008006" key="9">
    <source>
        <dbReference type="Google" id="ProtNLM"/>
    </source>
</evidence>
<proteinExistence type="predicted"/>
<dbReference type="PANTHER" id="PTHR30250">
    <property type="entry name" value="PST FAMILY PREDICTED COLANIC ACID TRANSPORTER"/>
    <property type="match status" value="1"/>
</dbReference>
<dbReference type="PANTHER" id="PTHR30250:SF26">
    <property type="entry name" value="PSMA PROTEIN"/>
    <property type="match status" value="1"/>
</dbReference>
<feature type="transmembrane region" description="Helical" evidence="6">
    <location>
        <begin position="308"/>
        <end position="327"/>
    </location>
</feature>
<evidence type="ECO:0000256" key="5">
    <source>
        <dbReference type="ARBA" id="ARBA00023136"/>
    </source>
</evidence>
<feature type="transmembrane region" description="Helical" evidence="6">
    <location>
        <begin position="466"/>
        <end position="486"/>
    </location>
</feature>
<evidence type="ECO:0000256" key="4">
    <source>
        <dbReference type="ARBA" id="ARBA00022989"/>
    </source>
</evidence>